<organism evidence="1">
    <name type="scientific">Salmonella enterica subsp. enterica serovar Saintpaul</name>
    <dbReference type="NCBI Taxonomy" id="90105"/>
    <lineage>
        <taxon>Bacteria</taxon>
        <taxon>Pseudomonadati</taxon>
        <taxon>Pseudomonadota</taxon>
        <taxon>Gammaproteobacteria</taxon>
        <taxon>Enterobacterales</taxon>
        <taxon>Enterobacteriaceae</taxon>
        <taxon>Salmonella</taxon>
    </lineage>
</organism>
<proteinExistence type="predicted"/>
<name>A0A601FWJ4_SALET</name>
<comment type="caution">
    <text evidence="1">The sequence shown here is derived from an EMBL/GenBank/DDBJ whole genome shotgun (WGS) entry which is preliminary data.</text>
</comment>
<feature type="non-terminal residue" evidence="1">
    <location>
        <position position="1"/>
    </location>
</feature>
<sequence>DRNRSHWSTSKTPSYTKSVSWQHHLEAKTFAEMLGITEGELIFAIKKTGTFKNKTIPQPHEPHKSNNRFLYSDVMRFIESLKDK</sequence>
<evidence type="ECO:0000313" key="1">
    <source>
        <dbReference type="EMBL" id="ECT4763266.1"/>
    </source>
</evidence>
<dbReference type="EMBL" id="AAKMXF010000018">
    <property type="protein sequence ID" value="ECT4763266.1"/>
    <property type="molecule type" value="Genomic_DNA"/>
</dbReference>
<gene>
    <name evidence="1" type="ORF">SY73_24010</name>
</gene>
<protein>
    <recommendedName>
        <fullName evidence="2">DNA-binding protein</fullName>
    </recommendedName>
</protein>
<accession>A0A601FWJ4</accession>
<evidence type="ECO:0008006" key="2">
    <source>
        <dbReference type="Google" id="ProtNLM"/>
    </source>
</evidence>
<reference evidence="1" key="1">
    <citation type="submission" date="2018-07" db="EMBL/GenBank/DDBJ databases">
        <authorList>
            <consortium name="PulseNet: The National Subtyping Network for Foodborne Disease Surveillance"/>
            <person name="Tarr C.L."/>
            <person name="Trees E."/>
            <person name="Katz L.S."/>
            <person name="Carleton-Romer H.A."/>
            <person name="Stroika S."/>
            <person name="Kucerova Z."/>
            <person name="Roache K.F."/>
            <person name="Sabol A.L."/>
            <person name="Besser J."/>
            <person name="Gerner-Smidt P."/>
        </authorList>
    </citation>
    <scope>NUCLEOTIDE SEQUENCE</scope>
    <source>
        <strain evidence="1">PNUSAS000136</strain>
    </source>
</reference>
<dbReference type="AlphaFoldDB" id="A0A601FWJ4"/>